<dbReference type="GeneID" id="87840607"/>
<keyword evidence="18" id="KW-0479">Metal-binding</keyword>
<evidence type="ECO:0000256" key="4">
    <source>
        <dbReference type="ARBA" id="ARBA00007507"/>
    </source>
</evidence>
<dbReference type="SMART" id="SM00177">
    <property type="entry name" value="ARF"/>
    <property type="match status" value="1"/>
</dbReference>
<dbReference type="PROSITE" id="PS51417">
    <property type="entry name" value="ARF"/>
    <property type="match status" value="1"/>
</dbReference>
<dbReference type="Pfam" id="PF00025">
    <property type="entry name" value="Arf"/>
    <property type="match status" value="1"/>
</dbReference>
<evidence type="ECO:0000256" key="15">
    <source>
        <dbReference type="ARBA" id="ARBA00048548"/>
    </source>
</evidence>
<evidence type="ECO:0000256" key="19">
    <source>
        <dbReference type="RuleBase" id="RU003926"/>
    </source>
</evidence>
<keyword evidence="11 19" id="KW-0653">Protein transport</keyword>
<evidence type="ECO:0000256" key="18">
    <source>
        <dbReference type="PIRSR" id="PIRSR606689-2"/>
    </source>
</evidence>
<protein>
    <recommendedName>
        <fullName evidence="6">Small COPII coat GTPase SAR1</fullName>
    </recommendedName>
    <alternativeName>
        <fullName evidence="5">Small COPII coat GTPase sar1</fullName>
    </alternativeName>
</protein>
<dbReference type="SUPFAM" id="SSF52540">
    <property type="entry name" value="P-loop containing nucleoside triphosphate hydrolases"/>
    <property type="match status" value="1"/>
</dbReference>
<feature type="binding site" evidence="17">
    <location>
        <begin position="32"/>
        <end position="39"/>
    </location>
    <ligand>
        <name>GTP</name>
        <dbReference type="ChEBI" id="CHEBI:37565"/>
    </ligand>
</feature>
<dbReference type="InterPro" id="IPR006689">
    <property type="entry name" value="Small_GTPase_ARF/SAR"/>
</dbReference>
<feature type="binding site" evidence="16">
    <location>
        <position position="35"/>
    </location>
    <ligand>
        <name>GTP</name>
        <dbReference type="ChEBI" id="CHEBI:37565"/>
    </ligand>
</feature>
<evidence type="ECO:0000256" key="2">
    <source>
        <dbReference type="ARBA" id="ARBA00004299"/>
    </source>
</evidence>
<keyword evidence="12 19" id="KW-0333">Golgi apparatus</keyword>
<dbReference type="PRINTS" id="PR00328">
    <property type="entry name" value="SAR1GTPBP"/>
</dbReference>
<keyword evidence="9 19" id="KW-0256">Endoplasmic reticulum</keyword>
<feature type="binding site" evidence="17">
    <location>
        <position position="78"/>
    </location>
    <ligand>
        <name>GTP</name>
        <dbReference type="ChEBI" id="CHEBI:37565"/>
    </ligand>
</feature>
<dbReference type="GO" id="GO:0000139">
    <property type="term" value="C:Golgi membrane"/>
    <property type="evidence" value="ECO:0007669"/>
    <property type="project" value="UniProtKB-SubCell"/>
</dbReference>
<dbReference type="RefSeq" id="XP_062661565.1">
    <property type="nucleotide sequence ID" value="XM_062803659.1"/>
</dbReference>
<dbReference type="PANTHER" id="PTHR45684">
    <property type="entry name" value="RE74312P"/>
    <property type="match status" value="1"/>
</dbReference>
<evidence type="ECO:0000313" key="20">
    <source>
        <dbReference type="EMBL" id="KAK3298051.1"/>
    </source>
</evidence>
<feature type="binding site" evidence="18">
    <location>
        <position position="39"/>
    </location>
    <ligand>
        <name>Mg(2+)</name>
        <dbReference type="ChEBI" id="CHEBI:18420"/>
    </ligand>
</feature>
<proteinExistence type="inferred from homology"/>
<dbReference type="InterPro" id="IPR006687">
    <property type="entry name" value="Small_GTPase_SAR1"/>
</dbReference>
<keyword evidence="13 17" id="KW-0342">GTP-binding</keyword>
<evidence type="ECO:0000256" key="1">
    <source>
        <dbReference type="ARBA" id="ARBA00004255"/>
    </source>
</evidence>
<sequence>MTSSRIMGVSDWFYAFLSYLGLYRPAKFVFVGLNNAGKSSLLQNCADNLPGFAVATSNTGTETLTKGIVLFTALDVGGHHRNRELWTKSICGASAIIYMVDAQDVERFDEAAAELHALSAAEGLDGVPFLVLGNKIDRPGAITSAQDIWDRLRVHEIENRTIKVFMCSVTTRVGYAEGIRWLSDKILL</sequence>
<comment type="caution">
    <text evidence="20">The sequence shown here is derived from an EMBL/GenBank/DDBJ whole genome shotgun (WGS) entry which is preliminary data.</text>
</comment>
<feature type="binding site" evidence="16">
    <location>
        <position position="37"/>
    </location>
    <ligand>
        <name>GTP</name>
        <dbReference type="ChEBI" id="CHEBI:37565"/>
    </ligand>
</feature>
<dbReference type="GO" id="GO:0003924">
    <property type="term" value="F:GTPase activity"/>
    <property type="evidence" value="ECO:0007669"/>
    <property type="project" value="InterPro"/>
</dbReference>
<evidence type="ECO:0000256" key="14">
    <source>
        <dbReference type="ARBA" id="ARBA00023329"/>
    </source>
</evidence>
<gene>
    <name evidence="20" type="ORF">B0H64DRAFT_393721</name>
</gene>
<evidence type="ECO:0000256" key="8">
    <source>
        <dbReference type="ARBA" id="ARBA00022741"/>
    </source>
</evidence>
<accession>A0AAE0LUB3</accession>
<dbReference type="NCBIfam" id="TIGR00231">
    <property type="entry name" value="small_GTP"/>
    <property type="match status" value="1"/>
</dbReference>
<dbReference type="GO" id="GO:0012507">
    <property type="term" value="C:ER to Golgi transport vesicle membrane"/>
    <property type="evidence" value="ECO:0007669"/>
    <property type="project" value="UniProtKB-SubCell"/>
</dbReference>
<keyword evidence="14" id="KW-0968">Cytoplasmic vesicle</keyword>
<feature type="binding site" evidence="16">
    <location>
        <position position="38"/>
    </location>
    <ligand>
        <name>GTP</name>
        <dbReference type="ChEBI" id="CHEBI:37565"/>
    </ligand>
</feature>
<dbReference type="PROSITE" id="PS51422">
    <property type="entry name" value="SAR1"/>
    <property type="match status" value="1"/>
</dbReference>
<dbReference type="GO" id="GO:0005789">
    <property type="term" value="C:endoplasmic reticulum membrane"/>
    <property type="evidence" value="ECO:0007669"/>
    <property type="project" value="UniProtKB-SubCell"/>
</dbReference>
<name>A0AAE0LUB3_9PEZI</name>
<feature type="binding site" evidence="17">
    <location>
        <begin position="134"/>
        <end position="137"/>
    </location>
    <ligand>
        <name>GTP</name>
        <dbReference type="ChEBI" id="CHEBI:37565"/>
    </ligand>
</feature>
<evidence type="ECO:0000256" key="13">
    <source>
        <dbReference type="ARBA" id="ARBA00023134"/>
    </source>
</evidence>
<feature type="binding site" evidence="16">
    <location>
        <position position="134"/>
    </location>
    <ligand>
        <name>GTP</name>
        <dbReference type="ChEBI" id="CHEBI:37565"/>
    </ligand>
</feature>
<evidence type="ECO:0000256" key="10">
    <source>
        <dbReference type="ARBA" id="ARBA00022892"/>
    </source>
</evidence>
<feature type="binding site" evidence="16">
    <location>
        <position position="135"/>
    </location>
    <ligand>
        <name>GTP</name>
        <dbReference type="ChEBI" id="CHEBI:37565"/>
    </ligand>
</feature>
<keyword evidence="7 19" id="KW-0813">Transport</keyword>
<keyword evidence="18" id="KW-0460">Magnesium</keyword>
<evidence type="ECO:0000256" key="3">
    <source>
        <dbReference type="ARBA" id="ARBA00004397"/>
    </source>
</evidence>
<dbReference type="SMART" id="SM00178">
    <property type="entry name" value="SAR"/>
    <property type="match status" value="1"/>
</dbReference>
<feature type="binding site" evidence="16">
    <location>
        <position position="137"/>
    </location>
    <ligand>
        <name>GTP</name>
        <dbReference type="ChEBI" id="CHEBI:37565"/>
    </ligand>
</feature>
<evidence type="ECO:0000256" key="9">
    <source>
        <dbReference type="ARBA" id="ARBA00022824"/>
    </source>
</evidence>
<organism evidence="20 21">
    <name type="scientific">Chaetomium fimeti</name>
    <dbReference type="NCBI Taxonomy" id="1854472"/>
    <lineage>
        <taxon>Eukaryota</taxon>
        <taxon>Fungi</taxon>
        <taxon>Dikarya</taxon>
        <taxon>Ascomycota</taxon>
        <taxon>Pezizomycotina</taxon>
        <taxon>Sordariomycetes</taxon>
        <taxon>Sordariomycetidae</taxon>
        <taxon>Sordariales</taxon>
        <taxon>Chaetomiaceae</taxon>
        <taxon>Chaetomium</taxon>
    </lineage>
</organism>
<keyword evidence="8 16" id="KW-0547">Nucleotide-binding</keyword>
<dbReference type="GO" id="GO:0005525">
    <property type="term" value="F:GTP binding"/>
    <property type="evidence" value="ECO:0007669"/>
    <property type="project" value="UniProtKB-KW"/>
</dbReference>
<feature type="binding site" evidence="18">
    <location>
        <position position="56"/>
    </location>
    <ligand>
        <name>Mg(2+)</name>
        <dbReference type="ChEBI" id="CHEBI:18420"/>
    </ligand>
</feature>
<dbReference type="Gene3D" id="3.40.50.300">
    <property type="entry name" value="P-loop containing nucleotide triphosphate hydrolases"/>
    <property type="match status" value="1"/>
</dbReference>
<dbReference type="AlphaFoldDB" id="A0AAE0LUB3"/>
<dbReference type="Proteomes" id="UP001278766">
    <property type="component" value="Unassembled WGS sequence"/>
</dbReference>
<dbReference type="InterPro" id="IPR027417">
    <property type="entry name" value="P-loop_NTPase"/>
</dbReference>
<keyword evidence="21" id="KW-1185">Reference proteome</keyword>
<dbReference type="GO" id="GO:0046872">
    <property type="term" value="F:metal ion binding"/>
    <property type="evidence" value="ECO:0007669"/>
    <property type="project" value="UniProtKB-KW"/>
</dbReference>
<dbReference type="InterPro" id="IPR005225">
    <property type="entry name" value="Small_GTP-bd"/>
</dbReference>
<dbReference type="GO" id="GO:0006886">
    <property type="term" value="P:intracellular protein transport"/>
    <property type="evidence" value="ECO:0007669"/>
    <property type="project" value="InterPro"/>
</dbReference>
<evidence type="ECO:0000256" key="16">
    <source>
        <dbReference type="PIRSR" id="PIRSR606687-2"/>
    </source>
</evidence>
<comment type="subcellular location">
    <subcellularLocation>
        <location evidence="2">Cytoplasmic vesicle</location>
        <location evidence="2">COPII-coated vesicle membrane</location>
        <topology evidence="2">Peripheral membrane protein</topology>
        <orientation evidence="2">Cytoplasmic side</orientation>
    </subcellularLocation>
    <subcellularLocation>
        <location evidence="3">Endoplasmic reticulum membrane</location>
        <topology evidence="3">Peripheral membrane protein</topology>
        <orientation evidence="3">Cytoplasmic side</orientation>
    </subcellularLocation>
    <subcellularLocation>
        <location evidence="1">Golgi apparatus membrane</location>
        <topology evidence="1">Peripheral membrane protein</topology>
        <orientation evidence="1">Cytoplasmic side</orientation>
    </subcellularLocation>
</comment>
<evidence type="ECO:0000313" key="21">
    <source>
        <dbReference type="Proteomes" id="UP001278766"/>
    </source>
</evidence>
<evidence type="ECO:0000256" key="12">
    <source>
        <dbReference type="ARBA" id="ARBA00023034"/>
    </source>
</evidence>
<evidence type="ECO:0000256" key="6">
    <source>
        <dbReference type="ARBA" id="ARBA00021124"/>
    </source>
</evidence>
<evidence type="ECO:0000256" key="11">
    <source>
        <dbReference type="ARBA" id="ARBA00022927"/>
    </source>
</evidence>
<reference evidence="20" key="2">
    <citation type="submission" date="2023-06" db="EMBL/GenBank/DDBJ databases">
        <authorList>
            <consortium name="Lawrence Berkeley National Laboratory"/>
            <person name="Haridas S."/>
            <person name="Hensen N."/>
            <person name="Bonometti L."/>
            <person name="Westerberg I."/>
            <person name="Brannstrom I.O."/>
            <person name="Guillou S."/>
            <person name="Cros-Aarteil S."/>
            <person name="Calhoun S."/>
            <person name="Kuo A."/>
            <person name="Mondo S."/>
            <person name="Pangilinan J."/>
            <person name="Riley R."/>
            <person name="Labutti K."/>
            <person name="Andreopoulos B."/>
            <person name="Lipzen A."/>
            <person name="Chen C."/>
            <person name="Yanf M."/>
            <person name="Daum C."/>
            <person name="Ng V."/>
            <person name="Clum A."/>
            <person name="Steindorff A."/>
            <person name="Ohm R."/>
            <person name="Martin F."/>
            <person name="Silar P."/>
            <person name="Natvig D."/>
            <person name="Lalanne C."/>
            <person name="Gautier V."/>
            <person name="Ament-Velasquez S.L."/>
            <person name="Kruys A."/>
            <person name="Hutchinson M.I."/>
            <person name="Powell A.J."/>
            <person name="Barry K."/>
            <person name="Miller A.N."/>
            <person name="Grigoriev I.V."/>
            <person name="Debuchy R."/>
            <person name="Gladieux P."/>
            <person name="Thoren M.H."/>
            <person name="Johannesson H."/>
        </authorList>
    </citation>
    <scope>NUCLEOTIDE SEQUENCE</scope>
    <source>
        <strain evidence="20">CBS 168.71</strain>
    </source>
</reference>
<dbReference type="EMBL" id="JAUEPN010000003">
    <property type="protein sequence ID" value="KAK3298051.1"/>
    <property type="molecule type" value="Genomic_DNA"/>
</dbReference>
<comment type="similarity">
    <text evidence="4 19">Belongs to the small GTPase superfamily. SAR1 family.</text>
</comment>
<keyword evidence="10 19" id="KW-0931">ER-Golgi transport</keyword>
<evidence type="ECO:0000256" key="7">
    <source>
        <dbReference type="ARBA" id="ARBA00022448"/>
    </source>
</evidence>
<reference evidence="20" key="1">
    <citation type="journal article" date="2023" name="Mol. Phylogenet. Evol.">
        <title>Genome-scale phylogeny and comparative genomics of the fungal order Sordariales.</title>
        <authorList>
            <person name="Hensen N."/>
            <person name="Bonometti L."/>
            <person name="Westerberg I."/>
            <person name="Brannstrom I.O."/>
            <person name="Guillou S."/>
            <person name="Cros-Aarteil S."/>
            <person name="Calhoun S."/>
            <person name="Haridas S."/>
            <person name="Kuo A."/>
            <person name="Mondo S."/>
            <person name="Pangilinan J."/>
            <person name="Riley R."/>
            <person name="LaButti K."/>
            <person name="Andreopoulos B."/>
            <person name="Lipzen A."/>
            <person name="Chen C."/>
            <person name="Yan M."/>
            <person name="Daum C."/>
            <person name="Ng V."/>
            <person name="Clum A."/>
            <person name="Steindorff A."/>
            <person name="Ohm R.A."/>
            <person name="Martin F."/>
            <person name="Silar P."/>
            <person name="Natvig D.O."/>
            <person name="Lalanne C."/>
            <person name="Gautier V."/>
            <person name="Ament-Velasquez S.L."/>
            <person name="Kruys A."/>
            <person name="Hutchinson M.I."/>
            <person name="Powell A.J."/>
            <person name="Barry K."/>
            <person name="Miller A.N."/>
            <person name="Grigoriev I.V."/>
            <person name="Debuchy R."/>
            <person name="Gladieux P."/>
            <person name="Hiltunen Thoren M."/>
            <person name="Johannesson H."/>
        </authorList>
    </citation>
    <scope>NUCLEOTIDE SEQUENCE</scope>
    <source>
        <strain evidence="20">CBS 168.71</strain>
    </source>
</reference>
<dbReference type="GO" id="GO:0016192">
    <property type="term" value="P:vesicle-mediated transport"/>
    <property type="evidence" value="ECO:0007669"/>
    <property type="project" value="UniProtKB-KW"/>
</dbReference>
<feature type="binding site" evidence="16">
    <location>
        <position position="169"/>
    </location>
    <ligand>
        <name>GTP</name>
        <dbReference type="ChEBI" id="CHEBI:37565"/>
    </ligand>
</feature>
<evidence type="ECO:0000256" key="17">
    <source>
        <dbReference type="PIRSR" id="PIRSR606689-1"/>
    </source>
</evidence>
<evidence type="ECO:0000256" key="5">
    <source>
        <dbReference type="ARBA" id="ARBA00019961"/>
    </source>
</evidence>
<comment type="catalytic activity">
    <reaction evidence="15">
        <text>GTP + H2O = GDP + phosphate + H(+)</text>
        <dbReference type="Rhea" id="RHEA:19669"/>
        <dbReference type="ChEBI" id="CHEBI:15377"/>
        <dbReference type="ChEBI" id="CHEBI:15378"/>
        <dbReference type="ChEBI" id="CHEBI:37565"/>
        <dbReference type="ChEBI" id="CHEBI:43474"/>
        <dbReference type="ChEBI" id="CHEBI:58189"/>
    </reaction>
</comment>